<protein>
    <recommendedName>
        <fullName evidence="2">C2H2-type domain-containing protein</fullName>
    </recommendedName>
</protein>
<dbReference type="Proteomes" id="UP000186817">
    <property type="component" value="Unassembled WGS sequence"/>
</dbReference>
<dbReference type="Pfam" id="PF03372">
    <property type="entry name" value="Exo_endo_phos"/>
    <property type="match status" value="1"/>
</dbReference>
<dbReference type="SUPFAM" id="SSF53098">
    <property type="entry name" value="Ribonuclease H-like"/>
    <property type="match status" value="1"/>
</dbReference>
<dbReference type="SUPFAM" id="SSF56219">
    <property type="entry name" value="DNase I-like"/>
    <property type="match status" value="1"/>
</dbReference>
<dbReference type="InterPro" id="IPR005135">
    <property type="entry name" value="Endo/exonuclease/phosphatase"/>
</dbReference>
<dbReference type="InterPro" id="IPR036691">
    <property type="entry name" value="Endo/exonu/phosph_ase_sf"/>
</dbReference>
<dbReference type="InterPro" id="IPR036397">
    <property type="entry name" value="RNaseH_sf"/>
</dbReference>
<organism evidence="3 4">
    <name type="scientific">Symbiodinium microadriaticum</name>
    <name type="common">Dinoflagellate</name>
    <name type="synonym">Zooxanthella microadriatica</name>
    <dbReference type="NCBI Taxonomy" id="2951"/>
    <lineage>
        <taxon>Eukaryota</taxon>
        <taxon>Sar</taxon>
        <taxon>Alveolata</taxon>
        <taxon>Dinophyceae</taxon>
        <taxon>Suessiales</taxon>
        <taxon>Symbiodiniaceae</taxon>
        <taxon>Symbiodinium</taxon>
    </lineage>
</organism>
<gene>
    <name evidence="3" type="ORF">AK812_SmicGene13188</name>
</gene>
<sequence length="1857" mass="204476">MLFAWQPGEICPLCLPTVRGETWDPVGLTFRPSLASFSPDRWIPTQRRDPLGLHLVLDSGRPNWVHLITKGFPPRAVARHRQDLPACTRDGDLDPVAAQAAQSASTLGALLVGGCLGWRHFRDCGWFHFVCLWVGLSWFQFHRRVPAHTGIEVILCSTYAVAWGAPPSGGFGVDLEEAAAVYAQLSAHYLSRPLRQDLPALTPSAHLQAWHRFPLWGGGVPDEIFIATDGSGVEDGSWAFVAWALWQNRWYRIGWDGGSLRRTPWLPTDYERVVDTRSFLGELGALSSAAAWVTAWWDCLLVSTRHAPAKVTIAVDNTAALSVAAGHASAVRPAACLTRCLWQAVQSRFSTAFRHVPGHSGRAVNELADFLAGYSAQHPLAASCGSSCLPPNFADALLSVCRHLWLLPKAVQSPTGIRWEPSVTVPPLASASAPAVEPPNDPDQPRARPEPTPLRVVQANIQTIKDVDPTFFNKEGHGQRRLYLAKQLKHLEVQIALLQECRSRAGRWASHGFLSWRSGGVKGGFGVEVWVNPACASPPLKLDDWRICFADPRLLIVRCCRADLPLILISAHAPHADRPADEIRAFWVQFSQQVRQLPQHARLCIGLDANADFVSQDEDEALVGPLLASRATRPADDFLLRFVQEFGLTAPGTWPSIHSGPSWTWQHTSGRRQRIDHFLVTAGIPVCSHAQCVEFDIVNGDARDHMPIWCTIRVPAGEALVHKGPRRYPASVAAEVCSSLWQKVQPRDDLPPASQLALLKAAHTSCVAELPRRPPFVRRQPYVSDAAEAVLHVLRDTRAETRRLTLLRDRLLLAGFWQRWRRLRPPALSVLLLHQLRMQLAHLQTVTADLRRRAHALARRDKRAHFASLLDDASAHWHSTGRVMEATNKLAWASKSARARREVRAASGFDIDDALQAQFQQQEAGQIVSQSQLQTRFQRWAQAGKAPGPDTLRNELWRGSPERAGRWLFPVCFQVGAGTPEPIDFKDSSVCALHKKGPAHLPANFRSIAMLNGVAKLWHSQVRATVGQQVLGCYHATQLGGLRGIDTSMALAVFRCATDLSTLRGRSWAAFFIDIQAAYYETDRRLLFDGADLHHELGALALPAHVHALVERGVLRGLGVSEEQIALLRDCVECSFWTFVGHTSMIVATRGSRPGDGLADVLFGALYAVIMQCIQAACAAIDVAHHSLSLAMGSPDTALQLAWADDLSLVADFASASEALRLLPQIASIILRVIEAFRFRVNLGEGKTEVLVHLCGQGATAARQQLLTKHPHVQADDGRQIRVVAEYKYLGVPQRAVDSGRRDMEASAARGRAVWTQAANLVHAPSLPWPLKLAWLQGRTLPAAYSSLATSLATSARALAPLKGFHEQCVRHLAATWQDGHHASSENLAVCVSAPDVDTSLCVARVRLLCRILQGRSHFVREAFAASWDRAGRFASLLQQAIRDLWPATGLPPLTVGGPTLALVARSSRVILRACRRISRHGTMLKALCHMWCAFQQGRPKVVIGAALPQTCQLCQATLPSQHALAAHLHRMHGQVALCTQYTCGTSCLWCLTEFHNSDRLRYHLQHSTSCEHGLRCVVGPVYTYGSGTKRSGKKGHLRAPVYRLAGPINATPAQRRASLDGRACSQAELDEELQRLAPGPGFATSARSAAVIPRPCPSAGAPRSEQPREPAAPSQHALPDGLSPNLDARIWSWGAFAEYACSEDVLVPSLRWEAAQPARVWAVPVEWHRCLRVFSQLSLNEPWSTATWRATAFLRKEAAPLSLDAKSTTFAAATQTRQLFMRRLVTLRWLLRGLGREHALWFRFPLAPSWRAFLLRMCVSRPPGLHDGPASALFSRDVASATFDLDSTLHRTSLMQ</sequence>
<reference evidence="3 4" key="1">
    <citation type="submission" date="2016-02" db="EMBL/GenBank/DDBJ databases">
        <title>Genome analysis of coral dinoflagellate symbionts highlights evolutionary adaptations to a symbiotic lifestyle.</title>
        <authorList>
            <person name="Aranda M."/>
            <person name="Li Y."/>
            <person name="Liew Y.J."/>
            <person name="Baumgarten S."/>
            <person name="Simakov O."/>
            <person name="Wilson M."/>
            <person name="Piel J."/>
            <person name="Ashoor H."/>
            <person name="Bougouffa S."/>
            <person name="Bajic V.B."/>
            <person name="Ryu T."/>
            <person name="Ravasi T."/>
            <person name="Bayer T."/>
            <person name="Micklem G."/>
            <person name="Kim H."/>
            <person name="Bhak J."/>
            <person name="Lajeunesse T.C."/>
            <person name="Voolstra C.R."/>
        </authorList>
    </citation>
    <scope>NUCLEOTIDE SEQUENCE [LARGE SCALE GENOMIC DNA]</scope>
    <source>
        <strain evidence="3 4">CCMP2467</strain>
    </source>
</reference>
<evidence type="ECO:0000259" key="2">
    <source>
        <dbReference type="SMART" id="SM00355"/>
    </source>
</evidence>
<dbReference type="InterPro" id="IPR012337">
    <property type="entry name" value="RNaseH-like_sf"/>
</dbReference>
<feature type="region of interest" description="Disordered" evidence="1">
    <location>
        <begin position="429"/>
        <end position="451"/>
    </location>
</feature>
<dbReference type="OrthoDB" id="415747at2759"/>
<dbReference type="SMART" id="SM00355">
    <property type="entry name" value="ZnF_C2H2"/>
    <property type="match status" value="2"/>
</dbReference>
<proteinExistence type="predicted"/>
<dbReference type="Gene3D" id="3.30.420.10">
    <property type="entry name" value="Ribonuclease H-like superfamily/Ribonuclease H"/>
    <property type="match status" value="1"/>
</dbReference>
<feature type="domain" description="C2H2-type" evidence="2">
    <location>
        <begin position="1546"/>
        <end position="1567"/>
    </location>
</feature>
<dbReference type="InterPro" id="IPR013087">
    <property type="entry name" value="Znf_C2H2_type"/>
</dbReference>
<dbReference type="Gene3D" id="3.60.10.10">
    <property type="entry name" value="Endonuclease/exonuclease/phosphatase"/>
    <property type="match status" value="1"/>
</dbReference>
<feature type="region of interest" description="Disordered" evidence="1">
    <location>
        <begin position="1654"/>
        <end position="1681"/>
    </location>
</feature>
<dbReference type="GO" id="GO:0003676">
    <property type="term" value="F:nucleic acid binding"/>
    <property type="evidence" value="ECO:0007669"/>
    <property type="project" value="InterPro"/>
</dbReference>
<comment type="caution">
    <text evidence="3">The sequence shown here is derived from an EMBL/GenBank/DDBJ whole genome shotgun (WGS) entry which is preliminary data.</text>
</comment>
<evidence type="ECO:0000313" key="4">
    <source>
        <dbReference type="Proteomes" id="UP000186817"/>
    </source>
</evidence>
<accession>A0A1Q9E8P8</accession>
<evidence type="ECO:0000313" key="3">
    <source>
        <dbReference type="EMBL" id="OLQ03794.1"/>
    </source>
</evidence>
<keyword evidence="4" id="KW-1185">Reference proteome</keyword>
<feature type="domain" description="C2H2-type" evidence="2">
    <location>
        <begin position="1510"/>
        <end position="1533"/>
    </location>
</feature>
<evidence type="ECO:0000256" key="1">
    <source>
        <dbReference type="SAM" id="MobiDB-lite"/>
    </source>
</evidence>
<name>A0A1Q9E8P8_SYMMI</name>
<dbReference type="EMBL" id="LSRX01000226">
    <property type="protein sequence ID" value="OLQ03794.1"/>
    <property type="molecule type" value="Genomic_DNA"/>
</dbReference>
<dbReference type="GO" id="GO:0003824">
    <property type="term" value="F:catalytic activity"/>
    <property type="evidence" value="ECO:0007669"/>
    <property type="project" value="InterPro"/>
</dbReference>